<dbReference type="PANTHER" id="PTHR35011">
    <property type="entry name" value="2,3-DIKETO-L-GULONATE TRAP TRANSPORTER SMALL PERMEASE PROTEIN YIAM"/>
    <property type="match status" value="1"/>
</dbReference>
<sequence>MEEAGFEVELGQNEHGIDAWINGIAGALGAAALVTVTLLVFANASLRYLFNSGLIWADEIVIALIPWLTMLGMFLSVRRREIIRIEHFANRLPPGIRRVVAAFADLLSAASFAYLAFVSFDYVSLFGTDKTTYLKLPKGWFTSALLVGSILLALAFLVDLARTVRARKAGAAAPEGAAR</sequence>
<comment type="subcellular location">
    <subcellularLocation>
        <location evidence="1 9">Cell inner membrane</location>
        <topology evidence="1 9">Multi-pass membrane protein</topology>
    </subcellularLocation>
</comment>
<dbReference type="GO" id="GO:0022857">
    <property type="term" value="F:transmembrane transporter activity"/>
    <property type="evidence" value="ECO:0007669"/>
    <property type="project" value="UniProtKB-UniRule"/>
</dbReference>
<evidence type="ECO:0000256" key="5">
    <source>
        <dbReference type="ARBA" id="ARBA00022692"/>
    </source>
</evidence>
<dbReference type="GO" id="GO:0015740">
    <property type="term" value="P:C4-dicarboxylate transport"/>
    <property type="evidence" value="ECO:0007669"/>
    <property type="project" value="TreeGrafter"/>
</dbReference>
<dbReference type="EMBL" id="CP048630">
    <property type="protein sequence ID" value="QIB36135.1"/>
    <property type="molecule type" value="Genomic_DNA"/>
</dbReference>
<dbReference type="KEGG" id="apra:G3A50_07185"/>
<evidence type="ECO:0000313" key="12">
    <source>
        <dbReference type="Proteomes" id="UP000464751"/>
    </source>
</evidence>
<proteinExistence type="inferred from homology"/>
<accession>A0A6P1YSW9</accession>
<dbReference type="InterPro" id="IPR055348">
    <property type="entry name" value="DctQ"/>
</dbReference>
<evidence type="ECO:0000256" key="2">
    <source>
        <dbReference type="ARBA" id="ARBA00022448"/>
    </source>
</evidence>
<keyword evidence="3" id="KW-1003">Cell membrane</keyword>
<organism evidence="11 12">
    <name type="scientific">Ancylobacter pratisalsi</name>
    <dbReference type="NCBI Taxonomy" id="1745854"/>
    <lineage>
        <taxon>Bacteria</taxon>
        <taxon>Pseudomonadati</taxon>
        <taxon>Pseudomonadota</taxon>
        <taxon>Alphaproteobacteria</taxon>
        <taxon>Hyphomicrobiales</taxon>
        <taxon>Xanthobacteraceae</taxon>
        <taxon>Ancylobacter</taxon>
    </lineage>
</organism>
<dbReference type="AlphaFoldDB" id="A0A6P1YSW9"/>
<gene>
    <name evidence="11" type="ORF">G3A50_07185</name>
</gene>
<feature type="transmembrane region" description="Helical" evidence="9">
    <location>
        <begin position="20"/>
        <end position="42"/>
    </location>
</feature>
<dbReference type="Pfam" id="PF04290">
    <property type="entry name" value="DctQ"/>
    <property type="match status" value="1"/>
</dbReference>
<evidence type="ECO:0000259" key="10">
    <source>
        <dbReference type="Pfam" id="PF04290"/>
    </source>
</evidence>
<protein>
    <recommendedName>
        <fullName evidence="9">TRAP transporter small permease protein</fullName>
    </recommendedName>
</protein>
<feature type="transmembrane region" description="Helical" evidence="9">
    <location>
        <begin position="98"/>
        <end position="120"/>
    </location>
</feature>
<dbReference type="GO" id="GO:0005886">
    <property type="term" value="C:plasma membrane"/>
    <property type="evidence" value="ECO:0007669"/>
    <property type="project" value="UniProtKB-SubCell"/>
</dbReference>
<keyword evidence="7 9" id="KW-0472">Membrane</keyword>
<comment type="similarity">
    <text evidence="8 9">Belongs to the TRAP transporter small permease family.</text>
</comment>
<comment type="function">
    <text evidence="9">Part of the tripartite ATP-independent periplasmic (TRAP) transport system.</text>
</comment>
<evidence type="ECO:0000256" key="4">
    <source>
        <dbReference type="ARBA" id="ARBA00022519"/>
    </source>
</evidence>
<feature type="transmembrane region" description="Helical" evidence="9">
    <location>
        <begin position="54"/>
        <end position="77"/>
    </location>
</feature>
<keyword evidence="6 9" id="KW-1133">Transmembrane helix</keyword>
<keyword evidence="12" id="KW-1185">Reference proteome</keyword>
<keyword evidence="5 9" id="KW-0812">Transmembrane</keyword>
<dbReference type="PANTHER" id="PTHR35011:SF2">
    <property type="entry name" value="2,3-DIKETO-L-GULONATE TRAP TRANSPORTER SMALL PERMEASE PROTEIN YIAM"/>
    <property type="match status" value="1"/>
</dbReference>
<feature type="domain" description="Tripartite ATP-independent periplasmic transporters DctQ component" evidence="10">
    <location>
        <begin position="37"/>
        <end position="165"/>
    </location>
</feature>
<evidence type="ECO:0000256" key="1">
    <source>
        <dbReference type="ARBA" id="ARBA00004429"/>
    </source>
</evidence>
<keyword evidence="2 9" id="KW-0813">Transport</keyword>
<evidence type="ECO:0000256" key="3">
    <source>
        <dbReference type="ARBA" id="ARBA00022475"/>
    </source>
</evidence>
<evidence type="ECO:0000256" key="9">
    <source>
        <dbReference type="RuleBase" id="RU369079"/>
    </source>
</evidence>
<dbReference type="InterPro" id="IPR007387">
    <property type="entry name" value="TRAP_DctQ"/>
</dbReference>
<evidence type="ECO:0000313" key="11">
    <source>
        <dbReference type="EMBL" id="QIB36135.1"/>
    </source>
</evidence>
<dbReference type="Proteomes" id="UP000464751">
    <property type="component" value="Chromosome"/>
</dbReference>
<name>A0A6P1YSW9_9HYPH</name>
<evidence type="ECO:0000256" key="8">
    <source>
        <dbReference type="ARBA" id="ARBA00038436"/>
    </source>
</evidence>
<comment type="subunit">
    <text evidence="9">The complex comprises the extracytoplasmic solute receptor protein and the two transmembrane proteins.</text>
</comment>
<feature type="transmembrane region" description="Helical" evidence="9">
    <location>
        <begin position="140"/>
        <end position="158"/>
    </location>
</feature>
<evidence type="ECO:0000256" key="7">
    <source>
        <dbReference type="ARBA" id="ARBA00023136"/>
    </source>
</evidence>
<reference evidence="11 12" key="1">
    <citation type="submission" date="2020-02" db="EMBL/GenBank/DDBJ databases">
        <authorList>
            <person name="Li G."/>
        </authorList>
    </citation>
    <scope>NUCLEOTIDE SEQUENCE [LARGE SCALE GENOMIC DNA]</scope>
    <source>
        <strain evidence="11 12">DSM 102029</strain>
    </source>
</reference>
<evidence type="ECO:0000256" key="6">
    <source>
        <dbReference type="ARBA" id="ARBA00022989"/>
    </source>
</evidence>
<keyword evidence="4 9" id="KW-0997">Cell inner membrane</keyword>